<evidence type="ECO:0000313" key="1">
    <source>
        <dbReference type="EMBL" id="XAE52914.1"/>
    </source>
</evidence>
<evidence type="ECO:0000313" key="2">
    <source>
        <dbReference type="Proteomes" id="UP001448498"/>
    </source>
</evidence>
<reference evidence="1 2" key="1">
    <citation type="submission" date="2022-10" db="EMBL/GenBank/DDBJ databases">
        <title>Genomic of Burkholderia cepacia PN-1.</title>
        <authorList>
            <person name="Yang Y."/>
            <person name="Guan H."/>
            <person name="Huang J."/>
        </authorList>
    </citation>
    <scope>NUCLEOTIDE SEQUENCE [LARGE SCALE GENOMIC DNA]</scope>
    <source>
        <strain evidence="1 2">PN-1</strain>
    </source>
</reference>
<dbReference type="EMBL" id="CP109823">
    <property type="protein sequence ID" value="XAE52914.1"/>
    <property type="molecule type" value="Genomic_DNA"/>
</dbReference>
<organism evidence="1 2">
    <name type="scientific">Burkholderia arboris</name>
    <dbReference type="NCBI Taxonomy" id="488730"/>
    <lineage>
        <taxon>Bacteria</taxon>
        <taxon>Pseudomonadati</taxon>
        <taxon>Pseudomonadota</taxon>
        <taxon>Betaproteobacteria</taxon>
        <taxon>Burkholderiales</taxon>
        <taxon>Burkholderiaceae</taxon>
        <taxon>Burkholderia</taxon>
        <taxon>Burkholderia cepacia complex</taxon>
    </lineage>
</organism>
<protein>
    <submittedName>
        <fullName evidence="1">Uncharacterized protein</fullName>
    </submittedName>
</protein>
<gene>
    <name evidence="1" type="ORF">OHZ10_35770</name>
</gene>
<keyword evidence="2" id="KW-1185">Reference proteome</keyword>
<dbReference type="RefSeq" id="WP_155627365.1">
    <property type="nucleotide sequence ID" value="NZ_CP109823.1"/>
</dbReference>
<proteinExistence type="predicted"/>
<dbReference type="Proteomes" id="UP001448498">
    <property type="component" value="Chromosome 2"/>
</dbReference>
<name>A0ABZ3DW80_9BURK</name>
<accession>A0ABZ3DW80</accession>
<sequence>MEQALPVFQNFKREKEELPATLSTTYDSLTIFWEPPWHNNYGYRHHRLACHAKSKKKFFSCAVGAALSNMTIIGPAGLGPGGGNQAGWQRYGVRIPAGRLISQGHQQIKLDRALSRRRKIKLSRVRRHSGSP</sequence>